<proteinExistence type="predicted"/>
<evidence type="ECO:0000313" key="3">
    <source>
        <dbReference type="EMBL" id="MCC9645176.1"/>
    </source>
</evidence>
<name>A0ABS8NRT0_9BACT</name>
<comment type="caution">
    <text evidence="3">The sequence shown here is derived from an EMBL/GenBank/DDBJ whole genome shotgun (WGS) entry which is preliminary data.</text>
</comment>
<feature type="region of interest" description="Disordered" evidence="1">
    <location>
        <begin position="485"/>
        <end position="505"/>
    </location>
</feature>
<feature type="chain" id="PRO_5046899201" description="Neutral/alkaline non-lysosomal ceramidase" evidence="2">
    <location>
        <begin position="30"/>
        <end position="505"/>
    </location>
</feature>
<reference evidence="3" key="1">
    <citation type="submission" date="2021-11" db="EMBL/GenBank/DDBJ databases">
        <title>Genome sequence.</title>
        <authorList>
            <person name="Sun Q."/>
        </authorList>
    </citation>
    <scope>NUCLEOTIDE SEQUENCE</scope>
    <source>
        <strain evidence="3">JC740</strain>
    </source>
</reference>
<protein>
    <recommendedName>
        <fullName evidence="5">Neutral/alkaline non-lysosomal ceramidase</fullName>
    </recommendedName>
</protein>
<dbReference type="Proteomes" id="UP001430306">
    <property type="component" value="Unassembled WGS sequence"/>
</dbReference>
<evidence type="ECO:0008006" key="5">
    <source>
        <dbReference type="Google" id="ProtNLM"/>
    </source>
</evidence>
<dbReference type="EMBL" id="JAJKFW010000063">
    <property type="protein sequence ID" value="MCC9645176.1"/>
    <property type="molecule type" value="Genomic_DNA"/>
</dbReference>
<dbReference type="RefSeq" id="WP_230276811.1">
    <property type="nucleotide sequence ID" value="NZ_JAJKFW010000063.1"/>
</dbReference>
<organism evidence="3 4">
    <name type="scientific">Rhodopirellula halodulae</name>
    <dbReference type="NCBI Taxonomy" id="2894198"/>
    <lineage>
        <taxon>Bacteria</taxon>
        <taxon>Pseudomonadati</taxon>
        <taxon>Planctomycetota</taxon>
        <taxon>Planctomycetia</taxon>
        <taxon>Pirellulales</taxon>
        <taxon>Pirellulaceae</taxon>
        <taxon>Rhodopirellula</taxon>
    </lineage>
</organism>
<keyword evidence="2" id="KW-0732">Signal</keyword>
<evidence type="ECO:0000313" key="4">
    <source>
        <dbReference type="Proteomes" id="UP001430306"/>
    </source>
</evidence>
<feature type="compositionally biased region" description="Polar residues" evidence="1">
    <location>
        <begin position="493"/>
        <end position="505"/>
    </location>
</feature>
<feature type="signal peptide" evidence="2">
    <location>
        <begin position="1"/>
        <end position="29"/>
    </location>
</feature>
<keyword evidence="4" id="KW-1185">Reference proteome</keyword>
<sequence length="505" mass="55186">MKTLPTVSVQFIWMALFAVSTLVAPPIFADDKATTQRSVGQTTESKPSRPLKLATFDIDATPPVGSMMAYDRVRRHDEMTLRARGLVLIGAGDPIVLCAVDWIGIGNEGYDQFRQRIANAAGTTASRVALHTLHQHDAPRCDFSAERFLHDVGKSDLGPYDSSFAREVLSRLSNAVEESLQHAVEITHAGWGTATVKAIASNRRLQDESGQVVATRYTACRDPKLREAPEGVIDPELTSLTFFQDDRAIAVLTHYACHPQSYYRTGIPSPDFPGLARFIRGQDRPGVLHIHFNGAGGNIGAGKYNDGSPENRMILAQRLAGAMRVAAESTQRFAINMDNVQWNTTPAKLPAAEHLDEAALREKLNSWNTTDYWGSPDDLAWLLRCRDGHAIELSCLSVGDVRLLHLPGELFVEYQLAAKAMRPDLKVTLAAYGDYGPGYIGTQEAYGQGGYETSARASKVAPEVEAVLMNGMRKLLDVKIEATGESMGDETGSDISEATQLEVTR</sequence>
<accession>A0ABS8NRT0</accession>
<evidence type="ECO:0000256" key="2">
    <source>
        <dbReference type="SAM" id="SignalP"/>
    </source>
</evidence>
<evidence type="ECO:0000256" key="1">
    <source>
        <dbReference type="SAM" id="MobiDB-lite"/>
    </source>
</evidence>
<gene>
    <name evidence="3" type="ORF">LOC71_23095</name>
</gene>